<evidence type="ECO:0000259" key="6">
    <source>
        <dbReference type="Pfam" id="PF04542"/>
    </source>
</evidence>
<reference evidence="9 10" key="1">
    <citation type="submission" date="2024-09" db="EMBL/GenBank/DDBJ databases">
        <authorList>
            <person name="Sun Q."/>
            <person name="Mori K."/>
        </authorList>
    </citation>
    <scope>NUCLEOTIDE SEQUENCE [LARGE SCALE GENOMIC DNA]</scope>
    <source>
        <strain evidence="9 10">TBRC 3947</strain>
    </source>
</reference>
<comment type="subunit">
    <text evidence="2">Interacts transiently with the RNA polymerase catalytic core formed by RpoA, RpoB, RpoC and RpoZ (2 alpha, 1 beta, 1 beta' and 1 omega subunit) to form the RNA polymerase holoenzyme that can initiate transcription.</text>
</comment>
<evidence type="ECO:0000256" key="3">
    <source>
        <dbReference type="ARBA" id="ARBA00023015"/>
    </source>
</evidence>
<proteinExistence type="inferred from homology"/>
<name>A0ABV6MGV7_9ACTN</name>
<dbReference type="Proteomes" id="UP001589867">
    <property type="component" value="Unassembled WGS sequence"/>
</dbReference>
<evidence type="ECO:0000259" key="8">
    <source>
        <dbReference type="Pfam" id="PF12680"/>
    </source>
</evidence>
<dbReference type="Pfam" id="PF04542">
    <property type="entry name" value="Sigma70_r2"/>
    <property type="match status" value="1"/>
</dbReference>
<dbReference type="RefSeq" id="WP_377261340.1">
    <property type="nucleotide sequence ID" value="NZ_JBHLUH010000084.1"/>
</dbReference>
<dbReference type="SUPFAM" id="SSF88946">
    <property type="entry name" value="Sigma2 domain of RNA polymerase sigma factors"/>
    <property type="match status" value="1"/>
</dbReference>
<comment type="similarity">
    <text evidence="1">Belongs to the sigma-70 factor family. ECF subfamily.</text>
</comment>
<dbReference type="NCBIfam" id="NF007214">
    <property type="entry name" value="PRK09636.1"/>
    <property type="match status" value="1"/>
</dbReference>
<dbReference type="InterPro" id="IPR007627">
    <property type="entry name" value="RNA_pol_sigma70_r2"/>
</dbReference>
<keyword evidence="4" id="KW-0731">Sigma factor</keyword>
<evidence type="ECO:0000313" key="9">
    <source>
        <dbReference type="EMBL" id="MFC0533583.1"/>
    </source>
</evidence>
<dbReference type="Gene3D" id="1.10.1740.10">
    <property type="match status" value="1"/>
</dbReference>
<evidence type="ECO:0000313" key="10">
    <source>
        <dbReference type="Proteomes" id="UP001589867"/>
    </source>
</evidence>
<dbReference type="InterPro" id="IPR013324">
    <property type="entry name" value="RNA_pol_sigma_r3/r4-like"/>
</dbReference>
<dbReference type="InterPro" id="IPR036388">
    <property type="entry name" value="WH-like_DNA-bd_sf"/>
</dbReference>
<dbReference type="InterPro" id="IPR014284">
    <property type="entry name" value="RNA_pol_sigma-70_dom"/>
</dbReference>
<feature type="domain" description="SnoaL-like" evidence="8">
    <location>
        <begin position="184"/>
        <end position="287"/>
    </location>
</feature>
<gene>
    <name evidence="9" type="primary">sigJ</name>
    <name evidence="9" type="ORF">ACFFIA_38855</name>
</gene>
<dbReference type="PANTHER" id="PTHR30173">
    <property type="entry name" value="SIGMA 19 FACTOR"/>
    <property type="match status" value="1"/>
</dbReference>
<dbReference type="SUPFAM" id="SSF88659">
    <property type="entry name" value="Sigma3 and sigma4 domains of RNA polymerase sigma factors"/>
    <property type="match status" value="1"/>
</dbReference>
<comment type="caution">
    <text evidence="9">The sequence shown here is derived from an EMBL/GenBank/DDBJ whole genome shotgun (WGS) entry which is preliminary data.</text>
</comment>
<dbReference type="InterPro" id="IPR013249">
    <property type="entry name" value="RNA_pol_sigma70_r4_t2"/>
</dbReference>
<organism evidence="9 10">
    <name type="scientific">Phytohabitans kaempferiae</name>
    <dbReference type="NCBI Taxonomy" id="1620943"/>
    <lineage>
        <taxon>Bacteria</taxon>
        <taxon>Bacillati</taxon>
        <taxon>Actinomycetota</taxon>
        <taxon>Actinomycetes</taxon>
        <taxon>Micromonosporales</taxon>
        <taxon>Micromonosporaceae</taxon>
    </lineage>
</organism>
<evidence type="ECO:0000256" key="4">
    <source>
        <dbReference type="ARBA" id="ARBA00023082"/>
    </source>
</evidence>
<dbReference type="PANTHER" id="PTHR30173:SF43">
    <property type="entry name" value="ECF RNA POLYMERASE SIGMA FACTOR SIGI-RELATED"/>
    <property type="match status" value="1"/>
</dbReference>
<dbReference type="InterPro" id="IPR052704">
    <property type="entry name" value="ECF_Sigma-70_Domain"/>
</dbReference>
<evidence type="ECO:0000256" key="5">
    <source>
        <dbReference type="ARBA" id="ARBA00023163"/>
    </source>
</evidence>
<keyword evidence="10" id="KW-1185">Reference proteome</keyword>
<dbReference type="Gene3D" id="3.10.450.50">
    <property type="match status" value="1"/>
</dbReference>
<feature type="domain" description="RNA polymerase sigma factor 70 region 4 type 2" evidence="7">
    <location>
        <begin position="114"/>
        <end position="165"/>
    </location>
</feature>
<evidence type="ECO:0000259" key="7">
    <source>
        <dbReference type="Pfam" id="PF08281"/>
    </source>
</evidence>
<keyword evidence="5" id="KW-0804">Transcription</keyword>
<accession>A0ABV6MGV7</accession>
<dbReference type="Pfam" id="PF08281">
    <property type="entry name" value="Sigma70_r4_2"/>
    <property type="match status" value="1"/>
</dbReference>
<dbReference type="Pfam" id="PF12680">
    <property type="entry name" value="SnoaL_2"/>
    <property type="match status" value="1"/>
</dbReference>
<dbReference type="NCBIfam" id="TIGR02937">
    <property type="entry name" value="sigma70-ECF"/>
    <property type="match status" value="1"/>
</dbReference>
<dbReference type="InterPro" id="IPR037401">
    <property type="entry name" value="SnoaL-like"/>
</dbReference>
<sequence length="315" mass="33893">MRDLATEFEVERSHLMAVAYRMLGSRAEAEDAVQETWLRYAAALADPVARAEIRDLRGWLTTTAGRICLDVLRSARVRREAYPGQWLPEPLVSRLPDSGPDPSEVAARSDEVSMALLVVLERLTPEQRVAFVLHDVFAVPFDEIATTLGTTAEAARQLASRARRAVADGPAKHTADLAEQRRLVAAFFAAVESGDIEKLLTVLAPDAVMIGDGGGVFPAAGRPLAGATEVARFLLGLNRVVDRDMRVARAVPVLVNGALGVQVDGEWKDGQPIRMVMSLAFADGRVTGIFNQLSPAKVAAVPALPADVGAWPPEF</sequence>
<dbReference type="Gene3D" id="1.10.10.10">
    <property type="entry name" value="Winged helix-like DNA-binding domain superfamily/Winged helix DNA-binding domain"/>
    <property type="match status" value="1"/>
</dbReference>
<protein>
    <submittedName>
        <fullName evidence="9">RNA polymerase sigma factor SigJ</fullName>
    </submittedName>
</protein>
<dbReference type="SUPFAM" id="SSF54427">
    <property type="entry name" value="NTF2-like"/>
    <property type="match status" value="1"/>
</dbReference>
<evidence type="ECO:0000256" key="2">
    <source>
        <dbReference type="ARBA" id="ARBA00011344"/>
    </source>
</evidence>
<evidence type="ECO:0000256" key="1">
    <source>
        <dbReference type="ARBA" id="ARBA00010641"/>
    </source>
</evidence>
<feature type="domain" description="RNA polymerase sigma-70 region 2" evidence="6">
    <location>
        <begin position="12"/>
        <end position="76"/>
    </location>
</feature>
<dbReference type="InterPro" id="IPR013325">
    <property type="entry name" value="RNA_pol_sigma_r2"/>
</dbReference>
<dbReference type="InterPro" id="IPR032710">
    <property type="entry name" value="NTF2-like_dom_sf"/>
</dbReference>
<keyword evidence="3" id="KW-0805">Transcription regulation</keyword>
<dbReference type="EMBL" id="JBHLUH010000084">
    <property type="protein sequence ID" value="MFC0533583.1"/>
    <property type="molecule type" value="Genomic_DNA"/>
</dbReference>